<proteinExistence type="predicted"/>
<comment type="caution">
    <text evidence="1">The sequence shown here is derived from an EMBL/GenBank/DDBJ whole genome shotgun (WGS) entry which is preliminary data.</text>
</comment>
<dbReference type="EMBL" id="BGZK01000806">
    <property type="protein sequence ID" value="GBP61190.1"/>
    <property type="molecule type" value="Genomic_DNA"/>
</dbReference>
<organism evidence="1 2">
    <name type="scientific">Eumeta variegata</name>
    <name type="common">Bagworm moth</name>
    <name type="synonym">Eumeta japonica</name>
    <dbReference type="NCBI Taxonomy" id="151549"/>
    <lineage>
        <taxon>Eukaryota</taxon>
        <taxon>Metazoa</taxon>
        <taxon>Ecdysozoa</taxon>
        <taxon>Arthropoda</taxon>
        <taxon>Hexapoda</taxon>
        <taxon>Insecta</taxon>
        <taxon>Pterygota</taxon>
        <taxon>Neoptera</taxon>
        <taxon>Endopterygota</taxon>
        <taxon>Lepidoptera</taxon>
        <taxon>Glossata</taxon>
        <taxon>Ditrysia</taxon>
        <taxon>Tineoidea</taxon>
        <taxon>Psychidae</taxon>
        <taxon>Oiketicinae</taxon>
        <taxon>Eumeta</taxon>
    </lineage>
</organism>
<keyword evidence="2" id="KW-1185">Reference proteome</keyword>
<protein>
    <submittedName>
        <fullName evidence="1">Uncharacterized protein</fullName>
    </submittedName>
</protein>
<sequence length="94" mass="11031">MGRPVNLYPQKAGFVEGPPSIRPYKWSTWKILALVSRIYRVNMEVSDNSRVASTDFSIERILSEEPRERRLREDGCESTSWLCCTRYRPPKLPR</sequence>
<dbReference type="AlphaFoldDB" id="A0A4C1XDL3"/>
<name>A0A4C1XDL3_EUMVA</name>
<dbReference type="Proteomes" id="UP000299102">
    <property type="component" value="Unassembled WGS sequence"/>
</dbReference>
<reference evidence="1 2" key="1">
    <citation type="journal article" date="2019" name="Commun. Biol.">
        <title>The bagworm genome reveals a unique fibroin gene that provides high tensile strength.</title>
        <authorList>
            <person name="Kono N."/>
            <person name="Nakamura H."/>
            <person name="Ohtoshi R."/>
            <person name="Tomita M."/>
            <person name="Numata K."/>
            <person name="Arakawa K."/>
        </authorList>
    </citation>
    <scope>NUCLEOTIDE SEQUENCE [LARGE SCALE GENOMIC DNA]</scope>
</reference>
<accession>A0A4C1XDL3</accession>
<evidence type="ECO:0000313" key="2">
    <source>
        <dbReference type="Proteomes" id="UP000299102"/>
    </source>
</evidence>
<gene>
    <name evidence="1" type="ORF">EVAR_28399_1</name>
</gene>
<evidence type="ECO:0000313" key="1">
    <source>
        <dbReference type="EMBL" id="GBP61190.1"/>
    </source>
</evidence>
<dbReference type="OrthoDB" id="1867783at2759"/>